<comment type="caution">
    <text evidence="1">The sequence shown here is derived from an EMBL/GenBank/DDBJ whole genome shotgun (WGS) entry which is preliminary data.</text>
</comment>
<keyword evidence="1" id="KW-0067">ATP-binding</keyword>
<keyword evidence="1" id="KW-0547">Nucleotide-binding</keyword>
<sequence>MVYPNAELQYLVIEGSSDNDLLGEYSIDVTEYYLREDEQIIEYYQLKHTTVQNDIPFQLSDLQTTFEGFSSRFIEHYRRDKDSVKNIRFTILTNRSFDPVFKKNLTDPSLELPVKGKFRSTLQKYTKLSVDELKLFCSLINVEDSQGDYSVQGEKLRIEIAQLVAGAVDTTEISSLIALVSDKVLPNADGKIIKEEVLLRFGMSSERDLYLAEALWEHAGKTIYREHHDELARKIIGSKASVIVHAAGGVGKSVFTRQYIDKLPEGSVGVAFDCFGAGRYRNRSETRHSHKVAFMQIANELSTKGLCAPLLIRGNDTEREITERFLSRLGQAVKSIKTAYPDAGLTILIDAADNAEMAALEFNQACFAHELLREKIPDGCKLVMLCRTERIQLLQPKNDIVQLPLEPFSEKETLSNLLMYFPDATPEDAKEFHRLTFSNPRVQSNAIGNGEGGINTILEKLGPGGTTVDDLISHQLELAVSHVKDMLSPDYQSQIEAICIGLANLPPNIPLDILGKVAEVTIEVLKSFIADIGRSLWLSDSSVQFRDEPTETWFRIRFSADKTKLERYIVLLEPLASHSSYTSEVLPQLYLSVGEYDKLIRIALSDDLLPEDNPIDARNIRVYRLQFAFKAAIKLSNFGDAVKLAMRAGEEVAGDQRQLGLLKQNIDLLATLQSREKTQEMAFRRTISGFWTGSENIYAASLLSTIEDFKGEARGFLRASRNWLSIYFEEHRETTDRYEEPPLRDLDILEITTALLNLEGTKGCCGFLFSLRPKDAVARTVADLTRRLIDSGKFTEIEELLAEFKSIPHYIVAITKELHAIGRFPEKAAIEVCLDLLCNHRTRLKIKQSLFDDKTRSDILCFLEACVYAGLEAKKIQRVLRHYLPLKASRLVYSNHHSNERGEFMRMLSLRLYSLNEATYNIEDYFPEELRNGKKEYERDRDRQEFAKIVQVLLPWYNLRLKVISAKGVLPDLWENFISESTDAMKGRYNPYDSLPDDLSEVQLSAFTMLIDTAPEYIASYYNAHIKGNKRLNIKQWLFCCRASYRNANFDNIKSELEETAYGLINDSKEDDVDQLSSRYVLLARAVAIYSLDDASVYFNDAVNIVSKFGDELIQRWEAIAEIARKSASISQPMDELAYRFIRVAELVGEQLREKHWDRAEALQICARMSPGIGISALSRWADREVGRFEWLHFALFVELTRLKKIAPLTAWSLSPFCQLDQLKYFLKKCLELSEIQLADKQLIFSDALERIRRDNSNQDYWAEMKSLASANGLDSSKLDSFICSIDAEVEKQKTAKHEKDVEFDPKLPWPEIFGDVIISSTEQLELCHDRFTKAATELNVHCPRYTFWKAAIGTLKEPDLIKFIDALLGSDIVDNYDFSETFSRFPAEWTRKVGFRNKYRSIINRAGAKYFRELCDVYVYDGFIKSLPKHDDNHKFITEGVFSGLAGGQEIEDAEILFGFVKLCVPLVKEEEAPEILSYSLSRFELHMDSDFGDGEWREELRVTNDVDHSIAGFLWSALGAPKSQIRWKAVHSVTKLADFNAETVINHLFGWLNRGDSGAFNCQEYPFYRLHAVQYLMVSLAKVALAHPSLLQKHGGVIAGYALNGDHAIIQRAASDAALHIEKAMPGSFPSDTIEKIGKVGWSAFPIKKAKYNHRVNSVWHEKNEVETGIDFHFGWDFDRYWFEPLGGIFAVPSTQIQDLAANVVVKEWGITSSGYNEDPRVGLWNRNSREDSTHHDHGSYPRTDNLDFYQSYHSMMTVAARLIAHMPTYSRNDWGDDKWEDWIGQHYVTFPDSELLAGKKDYLPHNRPSWIKSSPFDEKWTKQLGEIDLLENTRCERQGEIWLNLFGWWNEQKDSAKETYSVSSALVSPKTSNALLNALSTCKDSHDFKLPKYGEDRMEIDFAPFKLDGWIATRDVDLGIDRFDPNAEDFPFSIIAPGAKIINKLGMTVSEDGKRFFSDDNKVAAVVERWRSQKPERDEEPDQSGQRIRFELEFLKSVCKAFKREIIIKVYAERRISRKYDYDDYKKGRLELFKIFIFSQDGRLRDTKGYC</sequence>
<protein>
    <submittedName>
        <fullName evidence="1">ATP-binding protein</fullName>
    </submittedName>
</protein>
<reference evidence="2" key="1">
    <citation type="submission" date="2018-05" db="EMBL/GenBank/DDBJ databases">
        <title>Pedobacter paludis sp. nov., isolated from wetland soil.</title>
        <authorList>
            <person name="Zhang Y."/>
        </authorList>
    </citation>
    <scope>NUCLEOTIDE SEQUENCE [LARGE SCALE GENOMIC DNA]</scope>
    <source>
        <strain evidence="2">R-8</strain>
    </source>
</reference>
<dbReference type="Proteomes" id="UP000245391">
    <property type="component" value="Unassembled WGS sequence"/>
</dbReference>
<proteinExistence type="predicted"/>
<organism evidence="1 2">
    <name type="scientific">Pedobacter paludis</name>
    <dbReference type="NCBI Taxonomy" id="2203212"/>
    <lineage>
        <taxon>Bacteria</taxon>
        <taxon>Pseudomonadati</taxon>
        <taxon>Bacteroidota</taxon>
        <taxon>Sphingobacteriia</taxon>
        <taxon>Sphingobacteriales</taxon>
        <taxon>Sphingobacteriaceae</taxon>
        <taxon>Pedobacter</taxon>
    </lineage>
</organism>
<evidence type="ECO:0000313" key="2">
    <source>
        <dbReference type="Proteomes" id="UP000245391"/>
    </source>
</evidence>
<dbReference type="GO" id="GO:0005524">
    <property type="term" value="F:ATP binding"/>
    <property type="evidence" value="ECO:0007669"/>
    <property type="project" value="UniProtKB-KW"/>
</dbReference>
<name>A0A317F554_9SPHI</name>
<evidence type="ECO:0000313" key="1">
    <source>
        <dbReference type="EMBL" id="PWS32626.1"/>
    </source>
</evidence>
<gene>
    <name evidence="1" type="ORF">DF947_06015</name>
</gene>
<accession>A0A317F554</accession>
<dbReference type="EMBL" id="QGNY01000002">
    <property type="protein sequence ID" value="PWS32626.1"/>
    <property type="molecule type" value="Genomic_DNA"/>
</dbReference>
<keyword evidence="2" id="KW-1185">Reference proteome</keyword>